<feature type="domain" description="Reverse transcriptase Ty1/copia-type" evidence="1">
    <location>
        <begin position="369"/>
        <end position="472"/>
    </location>
</feature>
<dbReference type="EMBL" id="OIVN01004412">
    <property type="protein sequence ID" value="SPD17184.1"/>
    <property type="molecule type" value="Genomic_DNA"/>
</dbReference>
<reference evidence="2" key="1">
    <citation type="submission" date="2018-02" db="EMBL/GenBank/DDBJ databases">
        <authorList>
            <person name="Cohen D.B."/>
            <person name="Kent A.D."/>
        </authorList>
    </citation>
    <scope>NUCLEOTIDE SEQUENCE</scope>
</reference>
<dbReference type="AlphaFoldDB" id="A0A2N9HZL6"/>
<dbReference type="InterPro" id="IPR043502">
    <property type="entry name" value="DNA/RNA_pol_sf"/>
</dbReference>
<dbReference type="SUPFAM" id="SSF56672">
    <property type="entry name" value="DNA/RNA polymerases"/>
    <property type="match status" value="1"/>
</dbReference>
<dbReference type="Pfam" id="PF07727">
    <property type="entry name" value="RVT_2"/>
    <property type="match status" value="1"/>
</dbReference>
<organism evidence="2">
    <name type="scientific">Fagus sylvatica</name>
    <name type="common">Beechnut</name>
    <dbReference type="NCBI Taxonomy" id="28930"/>
    <lineage>
        <taxon>Eukaryota</taxon>
        <taxon>Viridiplantae</taxon>
        <taxon>Streptophyta</taxon>
        <taxon>Embryophyta</taxon>
        <taxon>Tracheophyta</taxon>
        <taxon>Spermatophyta</taxon>
        <taxon>Magnoliopsida</taxon>
        <taxon>eudicotyledons</taxon>
        <taxon>Gunneridae</taxon>
        <taxon>Pentapetalae</taxon>
        <taxon>rosids</taxon>
        <taxon>fabids</taxon>
        <taxon>Fagales</taxon>
        <taxon>Fagaceae</taxon>
        <taxon>Fagus</taxon>
    </lineage>
</organism>
<protein>
    <recommendedName>
        <fullName evidence="1">Reverse transcriptase Ty1/copia-type domain-containing protein</fullName>
    </recommendedName>
</protein>
<sequence length="562" mass="63852">METGEAAWSFLATRYNCTYDFALEFHIEFKLYQMRQDSGQSISDYYSQTASMWEQLAIVDPPLNYAKDIDLFAKYKDHRCFTQFMMSLCEDFESTRAALLSRSPLPSLRCCYQGNLILKKIDVLSIMYLFRIYFWLHLIPLASFSNRPRHICKYCQKPGHDISECFHKQKDDKRKQHQSRGTLPRPQAAVDPLTSKLLGPSRKIRRLFELYNLQILSHLVSASASATTLYLDLWHSRFGHAFLSRLQLLTSQVDLYPDPVRDSAPPPNSLDVPSLASSLVAGSLTLILHHQHHQSLPQISVVPISTNPFWQQAMTDELDALHKTHTWDMTTLLPGKSAVGYVKNAFLNGDLLEEVYMQPPPGYSDSQNQQGFTPSPYDSALFIRQTSISITHILLYVDDMIITGDDTAGIRDLQKFVSQQFEMKDLGTLSYFLGLEVTSSSDGYYLSQAKYASDLLSKASLTDSKTVFTPLELNVKLNAIDGEPLPDATLYRQLVSSLIYLTVTRLDLAYVVHLISQFMSAPRSTHYAAVLHILRYIKGTLFHGFHFSAQSSLELRVYVDAD</sequence>
<evidence type="ECO:0000259" key="1">
    <source>
        <dbReference type="Pfam" id="PF07727"/>
    </source>
</evidence>
<name>A0A2N9HZL6_FAGSY</name>
<dbReference type="PANTHER" id="PTHR11439:SF461">
    <property type="entry name" value="OS10G0432200 PROTEIN"/>
    <property type="match status" value="1"/>
</dbReference>
<evidence type="ECO:0000313" key="2">
    <source>
        <dbReference type="EMBL" id="SPD17184.1"/>
    </source>
</evidence>
<dbReference type="PANTHER" id="PTHR11439">
    <property type="entry name" value="GAG-POL-RELATED RETROTRANSPOSON"/>
    <property type="match status" value="1"/>
</dbReference>
<proteinExistence type="predicted"/>
<gene>
    <name evidence="2" type="ORF">FSB_LOCUS45066</name>
</gene>
<dbReference type="InterPro" id="IPR013103">
    <property type="entry name" value="RVT_2"/>
</dbReference>
<accession>A0A2N9HZL6</accession>